<evidence type="ECO:0000313" key="2">
    <source>
        <dbReference type="Proteomes" id="UP001576780"/>
    </source>
</evidence>
<organism evidence="1 2">
    <name type="scientific">Floridaenema evergladense BLCC-F167</name>
    <dbReference type="NCBI Taxonomy" id="3153639"/>
    <lineage>
        <taxon>Bacteria</taxon>
        <taxon>Bacillati</taxon>
        <taxon>Cyanobacteriota</taxon>
        <taxon>Cyanophyceae</taxon>
        <taxon>Oscillatoriophycideae</taxon>
        <taxon>Aerosakkonematales</taxon>
        <taxon>Aerosakkonemataceae</taxon>
        <taxon>Floridanema</taxon>
        <taxon>Floridanema evergladense</taxon>
    </lineage>
</organism>
<comment type="caution">
    <text evidence="1">The sequence shown here is derived from an EMBL/GenBank/DDBJ whole genome shotgun (WGS) entry which is preliminary data.</text>
</comment>
<keyword evidence="2" id="KW-1185">Reference proteome</keyword>
<evidence type="ECO:0000313" key="1">
    <source>
        <dbReference type="EMBL" id="MFB2838567.1"/>
    </source>
</evidence>
<dbReference type="EMBL" id="JBHFNT010000255">
    <property type="protein sequence ID" value="MFB2838567.1"/>
    <property type="molecule type" value="Genomic_DNA"/>
</dbReference>
<proteinExistence type="predicted"/>
<dbReference type="Proteomes" id="UP001576780">
    <property type="component" value="Unassembled WGS sequence"/>
</dbReference>
<sequence length="44" mass="5037">MEGNQGNLNLRSNDSKHLLYSECAKIWHCETIARMISTRKTGND</sequence>
<protein>
    <submittedName>
        <fullName evidence="1">Uncharacterized protein</fullName>
    </submittedName>
</protein>
<reference evidence="1 2" key="1">
    <citation type="submission" date="2024-09" db="EMBL/GenBank/DDBJ databases">
        <title>Floridaenema gen nov. (Aerosakkonemataceae, Aerosakkonematales ord. nov., Cyanobacteria) from benthic tropical and subtropical fresh waters, with the description of four new species.</title>
        <authorList>
            <person name="Moretto J.A."/>
            <person name="Berthold D.E."/>
            <person name="Lefler F.W."/>
            <person name="Huang I.-S."/>
            <person name="Laughinghouse H. IV."/>
        </authorList>
    </citation>
    <scope>NUCLEOTIDE SEQUENCE [LARGE SCALE GENOMIC DNA]</scope>
    <source>
        <strain evidence="1 2">BLCC-F167</strain>
    </source>
</reference>
<gene>
    <name evidence="1" type="ORF">ACE1CA_29100</name>
</gene>
<name>A0ABV4WTZ2_9CYAN</name>
<accession>A0ABV4WTZ2</accession>